<evidence type="ECO:0000313" key="3">
    <source>
        <dbReference type="EMBL" id="MBA5629754.1"/>
    </source>
</evidence>
<feature type="coiled-coil region" evidence="2">
    <location>
        <begin position="290"/>
        <end position="317"/>
    </location>
</feature>
<keyword evidence="2" id="KW-0175">Coiled coil</keyword>
<dbReference type="GO" id="GO:0008218">
    <property type="term" value="P:bioluminescence"/>
    <property type="evidence" value="ECO:0007669"/>
    <property type="project" value="InterPro"/>
</dbReference>
<evidence type="ECO:0000256" key="1">
    <source>
        <dbReference type="ARBA" id="ARBA00022857"/>
    </source>
</evidence>
<evidence type="ECO:0000313" key="4">
    <source>
        <dbReference type="Proteomes" id="UP000552241"/>
    </source>
</evidence>
<comment type="caution">
    <text evidence="3">The sequence shown here is derived from an EMBL/GenBank/DDBJ whole genome shotgun (WGS) entry which is preliminary data.</text>
</comment>
<reference evidence="3 4" key="1">
    <citation type="submission" date="2020-07" db="EMBL/GenBank/DDBJ databases">
        <title>Moheibacter lacus sp. nov., a member of the family Flavobacteriaceae isolated from freshwater lake sediment.</title>
        <authorList>
            <person name="Liu Y."/>
        </authorList>
    </citation>
    <scope>NUCLEOTIDE SEQUENCE [LARGE SCALE GENOMIC DNA]</scope>
    <source>
        <strain evidence="3 4">BDHS18</strain>
    </source>
</reference>
<accession>A0A838ZMJ0</accession>
<gene>
    <name evidence="3" type="ORF">HU137_08225</name>
</gene>
<dbReference type="InterPro" id="IPR016161">
    <property type="entry name" value="Ald_DH/histidinol_DH"/>
</dbReference>
<protein>
    <submittedName>
        <fullName evidence="3">Acyl-CoA reductase</fullName>
    </submittedName>
</protein>
<sequence length="347" mass="40333">MSISTRISAIYDLGQFFKFITENELDNKNNLAKYKYFKEDFLAKLKLAELQNPWFTQENLKFCLAQWGKILTIENLEKWLKSYPYTENPKNIGIVMAGNIPLVGFHDLVTVLFSGNHAMVKTSSKDQVLMEFVLNYLKEFDDDLNDSIQKVERLGKVDAVIATGSNNTARYFEYYFKEIPHIIRKNRTSVAVLNGNESEEELKKLGEDIFRYFGLGCRNVTKLYLPEGYNTDLIFEAFYDWNPIINHTKYANNYDYNRAIYLMEQQAFLDNNFLMLKASKELHSPIGVVHFEYYQNLDEVKKELESHQEKIQCVVGNGFEIPFGQTQKPSLTDYADGVDTMEFLGNI</sequence>
<dbReference type="GO" id="GO:0003995">
    <property type="term" value="F:acyl-CoA dehydrogenase activity"/>
    <property type="evidence" value="ECO:0007669"/>
    <property type="project" value="InterPro"/>
</dbReference>
<dbReference type="Proteomes" id="UP000552241">
    <property type="component" value="Unassembled WGS sequence"/>
</dbReference>
<keyword evidence="4" id="KW-1185">Reference proteome</keyword>
<dbReference type="SUPFAM" id="SSF53720">
    <property type="entry name" value="ALDH-like"/>
    <property type="match status" value="1"/>
</dbReference>
<dbReference type="AlphaFoldDB" id="A0A838ZMJ0"/>
<dbReference type="EMBL" id="JACDZE010000002">
    <property type="protein sequence ID" value="MBA5629754.1"/>
    <property type="molecule type" value="Genomic_DNA"/>
</dbReference>
<evidence type="ECO:0000256" key="2">
    <source>
        <dbReference type="SAM" id="Coils"/>
    </source>
</evidence>
<name>A0A838ZMJ0_9FLAO</name>
<dbReference type="Pfam" id="PF05893">
    <property type="entry name" value="LuxC"/>
    <property type="match status" value="1"/>
</dbReference>
<organism evidence="3 4">
    <name type="scientific">Moheibacter lacus</name>
    <dbReference type="NCBI Taxonomy" id="2745851"/>
    <lineage>
        <taxon>Bacteria</taxon>
        <taxon>Pseudomonadati</taxon>
        <taxon>Bacteroidota</taxon>
        <taxon>Flavobacteriia</taxon>
        <taxon>Flavobacteriales</taxon>
        <taxon>Weeksellaceae</taxon>
        <taxon>Moheibacter</taxon>
    </lineage>
</organism>
<dbReference type="RefSeq" id="WP_182043366.1">
    <property type="nucleotide sequence ID" value="NZ_JACDZE010000002.1"/>
</dbReference>
<dbReference type="InterPro" id="IPR008670">
    <property type="entry name" value="CoA_reduct_LuxC"/>
</dbReference>
<proteinExistence type="predicted"/>
<keyword evidence="1" id="KW-0521">NADP</keyword>